<dbReference type="PANTHER" id="PTHR43968">
    <property type="match status" value="1"/>
</dbReference>
<gene>
    <name evidence="5" type="ORF">M5D96_006130</name>
</gene>
<dbReference type="InterPro" id="IPR036249">
    <property type="entry name" value="Thioredoxin-like_sf"/>
</dbReference>
<dbReference type="InterPro" id="IPR050983">
    <property type="entry name" value="GST_Omega/HSP26"/>
</dbReference>
<organism evidence="5 6">
    <name type="scientific">Drosophila gunungcola</name>
    <name type="common">fruit fly</name>
    <dbReference type="NCBI Taxonomy" id="103775"/>
    <lineage>
        <taxon>Eukaryota</taxon>
        <taxon>Metazoa</taxon>
        <taxon>Ecdysozoa</taxon>
        <taxon>Arthropoda</taxon>
        <taxon>Hexapoda</taxon>
        <taxon>Insecta</taxon>
        <taxon>Pterygota</taxon>
        <taxon>Neoptera</taxon>
        <taxon>Endopterygota</taxon>
        <taxon>Diptera</taxon>
        <taxon>Brachycera</taxon>
        <taxon>Muscomorpha</taxon>
        <taxon>Ephydroidea</taxon>
        <taxon>Drosophilidae</taxon>
        <taxon>Drosophila</taxon>
        <taxon>Sophophora</taxon>
    </lineage>
</organism>
<name>A0A9Q0BPV2_9MUSC</name>
<dbReference type="FunFam" id="1.20.1050.10:FF:000009">
    <property type="entry name" value="Glutathione S-transferase omega-1"/>
    <property type="match status" value="2"/>
</dbReference>
<feature type="domain" description="GST C-terminal" evidence="4">
    <location>
        <begin position="398"/>
        <end position="521"/>
    </location>
</feature>
<evidence type="ECO:0000256" key="2">
    <source>
        <dbReference type="ARBA" id="ARBA00023002"/>
    </source>
</evidence>
<dbReference type="InterPro" id="IPR040079">
    <property type="entry name" value="Glutathione_S-Trfase"/>
</dbReference>
<dbReference type="Proteomes" id="UP001059596">
    <property type="component" value="Unassembled WGS sequence"/>
</dbReference>
<evidence type="ECO:0000259" key="3">
    <source>
        <dbReference type="PROSITE" id="PS50404"/>
    </source>
</evidence>
<evidence type="ECO:0008006" key="7">
    <source>
        <dbReference type="Google" id="ProtNLM"/>
    </source>
</evidence>
<dbReference type="Pfam" id="PF13417">
    <property type="entry name" value="GST_N_3"/>
    <property type="match status" value="1"/>
</dbReference>
<dbReference type="SUPFAM" id="SSF52833">
    <property type="entry name" value="Thioredoxin-like"/>
    <property type="match status" value="2"/>
</dbReference>
<dbReference type="PRINTS" id="PR01625">
    <property type="entry name" value="GSTRNSFRASEO"/>
</dbReference>
<dbReference type="AlphaFoldDB" id="A0A9Q0BPV2"/>
<sequence length="539" mass="62404">MSDTQHLTTGSEKPIFPDDGVLKLYSMRFCPYAHRVHLVLDAKNVPHHDTYINLREKPEWFPQVSSSSKVPALELVNEPGNPVLIESLIICDYLDEKYPEVPLYPKDPLKKAQEKILIERFGQFITAFYRLVLHDNPAQLGDTDHYAGLDIYEEELKQRGTQFFGGSQPGMLDYMIWPWCERFASLKISIGDSYELNPQRFASLLNWRDLMLQDKAVKCFYLDGQTHAKYMSTRRAGKADYNMLYNEAKRAKLEYDYYIRSNESSLVCHSIETIYRHFSPKSYLKIVNKMALPQKHFKRGSPKPEIPEDGVLRYYSMKFCPYSQRAGLVLAAKKIPHHTVYIDLSEKPDWYIDYSPLGKVPAIQLPHLPGQPALVESLVIAEYLDEQYPGEGSLFPKDPLQKALDRILIERLAPAVSAIYPVFFTKDPPADAIKNFETALDVFEQEITQRGTPYFGGEKIGIADYMIWPWFERFPALKYSLDEPYELDKTRYQNLLKWRELVAQDEAVKATALDARIHAKFMRTRHEAKPNYDVAFEPL</sequence>
<keyword evidence="2" id="KW-0560">Oxidoreductase</keyword>
<dbReference type="CDD" id="cd03184">
    <property type="entry name" value="GST_C_Omega"/>
    <property type="match status" value="2"/>
</dbReference>
<dbReference type="Pfam" id="PF13409">
    <property type="entry name" value="GST_N_2"/>
    <property type="match status" value="1"/>
</dbReference>
<dbReference type="SFLD" id="SFLDG00358">
    <property type="entry name" value="Main_(cytGST)"/>
    <property type="match status" value="2"/>
</dbReference>
<evidence type="ECO:0000313" key="5">
    <source>
        <dbReference type="EMBL" id="KAI8040192.1"/>
    </source>
</evidence>
<dbReference type="SFLD" id="SFLDS00019">
    <property type="entry name" value="Glutathione_Transferase_(cytos"/>
    <property type="match status" value="2"/>
</dbReference>
<comment type="caution">
    <text evidence="5">The sequence shown here is derived from an EMBL/GenBank/DDBJ whole genome shotgun (WGS) entry which is preliminary data.</text>
</comment>
<keyword evidence="6" id="KW-1185">Reference proteome</keyword>
<feature type="domain" description="GST N-terminal" evidence="3">
    <location>
        <begin position="310"/>
        <end position="392"/>
    </location>
</feature>
<dbReference type="Gene3D" id="1.20.1050.10">
    <property type="match status" value="2"/>
</dbReference>
<evidence type="ECO:0000259" key="4">
    <source>
        <dbReference type="PROSITE" id="PS50405"/>
    </source>
</evidence>
<dbReference type="Gene3D" id="3.40.30.10">
    <property type="entry name" value="Glutaredoxin"/>
    <property type="match status" value="2"/>
</dbReference>
<dbReference type="InterPro" id="IPR036282">
    <property type="entry name" value="Glutathione-S-Trfase_C_sf"/>
</dbReference>
<evidence type="ECO:0000256" key="1">
    <source>
        <dbReference type="ARBA" id="ARBA00011067"/>
    </source>
</evidence>
<dbReference type="PANTHER" id="PTHR43968:SF6">
    <property type="entry name" value="GLUTATHIONE S-TRANSFERASE OMEGA"/>
    <property type="match status" value="1"/>
</dbReference>
<dbReference type="FunFam" id="3.40.30.10:FF:000123">
    <property type="entry name" value="Glutathione transferase o1"/>
    <property type="match status" value="2"/>
</dbReference>
<reference evidence="5" key="1">
    <citation type="journal article" date="2023" name="Genome Biol. Evol.">
        <title>Long-read-based Genome Assembly of Drosophila gunungcola Reveals Fewer Chemosensory Genes in Flower-breeding Species.</title>
        <authorList>
            <person name="Negi A."/>
            <person name="Liao B.Y."/>
            <person name="Yeh S.D."/>
        </authorList>
    </citation>
    <scope>NUCLEOTIDE SEQUENCE</scope>
    <source>
        <strain evidence="5">Sukarami</strain>
    </source>
</reference>
<evidence type="ECO:0000313" key="6">
    <source>
        <dbReference type="Proteomes" id="UP001059596"/>
    </source>
</evidence>
<dbReference type="InterPro" id="IPR005442">
    <property type="entry name" value="GST_omega"/>
</dbReference>
<protein>
    <recommendedName>
        <fullName evidence="7">Glutathione transferase</fullName>
    </recommendedName>
</protein>
<proteinExistence type="inferred from homology"/>
<comment type="similarity">
    <text evidence="1">Belongs to the GST superfamily. Omega family.</text>
</comment>
<accession>A0A9Q0BPV2</accession>
<feature type="domain" description="GST C-terminal" evidence="4">
    <location>
        <begin position="107"/>
        <end position="239"/>
    </location>
</feature>
<dbReference type="InterPro" id="IPR010987">
    <property type="entry name" value="Glutathione-S-Trfase_C-like"/>
</dbReference>
<dbReference type="PROSITE" id="PS50404">
    <property type="entry name" value="GST_NTER"/>
    <property type="match status" value="2"/>
</dbReference>
<dbReference type="GO" id="GO:0045174">
    <property type="term" value="F:glutathione dehydrogenase (ascorbate) activity"/>
    <property type="evidence" value="ECO:0007669"/>
    <property type="project" value="TreeGrafter"/>
</dbReference>
<dbReference type="SUPFAM" id="SSF47616">
    <property type="entry name" value="GST C-terminal domain-like"/>
    <property type="match status" value="2"/>
</dbReference>
<dbReference type="Pfam" id="PF13410">
    <property type="entry name" value="GST_C_2"/>
    <property type="match status" value="2"/>
</dbReference>
<feature type="domain" description="GST N-terminal" evidence="3">
    <location>
        <begin position="20"/>
        <end position="102"/>
    </location>
</feature>
<dbReference type="EMBL" id="JAMKOV010000004">
    <property type="protein sequence ID" value="KAI8040192.1"/>
    <property type="molecule type" value="Genomic_DNA"/>
</dbReference>
<dbReference type="GO" id="GO:0005737">
    <property type="term" value="C:cytoplasm"/>
    <property type="evidence" value="ECO:0007669"/>
    <property type="project" value="InterPro"/>
</dbReference>
<dbReference type="GO" id="GO:0004364">
    <property type="term" value="F:glutathione transferase activity"/>
    <property type="evidence" value="ECO:0007669"/>
    <property type="project" value="InterPro"/>
</dbReference>
<dbReference type="InterPro" id="IPR004045">
    <property type="entry name" value="Glutathione_S-Trfase_N"/>
</dbReference>
<dbReference type="GO" id="GO:0006749">
    <property type="term" value="P:glutathione metabolic process"/>
    <property type="evidence" value="ECO:0007669"/>
    <property type="project" value="TreeGrafter"/>
</dbReference>
<dbReference type="PROSITE" id="PS50405">
    <property type="entry name" value="GST_CTER"/>
    <property type="match status" value="2"/>
</dbReference>